<name>A0ABY8YD02_9GAMM</name>
<proteinExistence type="predicted"/>
<organism evidence="1 2">
    <name type="scientific">Proteus appendicitidis</name>
    <dbReference type="NCBI Taxonomy" id="3034648"/>
    <lineage>
        <taxon>Bacteria</taxon>
        <taxon>Pseudomonadati</taxon>
        <taxon>Pseudomonadota</taxon>
        <taxon>Gammaproteobacteria</taxon>
        <taxon>Enterobacterales</taxon>
        <taxon>Morganellaceae</taxon>
        <taxon>Proteus</taxon>
    </lineage>
</organism>
<protein>
    <submittedName>
        <fullName evidence="1">Uncharacterized protein</fullName>
    </submittedName>
</protein>
<keyword evidence="2" id="KW-1185">Reference proteome</keyword>
<dbReference type="Proteomes" id="UP001226651">
    <property type="component" value="Chromosome"/>
</dbReference>
<dbReference type="RefSeq" id="WP_151435067.1">
    <property type="nucleotide sequence ID" value="NZ_CP127389.1"/>
</dbReference>
<reference evidence="1 2" key="1">
    <citation type="submission" date="2023-06" db="EMBL/GenBank/DDBJ databases">
        <title>Proteus appendicitidis sp. nov., isolated from the appendiceal pus of an appendicitis patient in Yongzhou, China.</title>
        <authorList>
            <person name="Cai X."/>
        </authorList>
    </citation>
    <scope>NUCLEOTIDE SEQUENCE [LARGE SCALE GENOMIC DNA]</scope>
    <source>
        <strain evidence="1 2">HZ0627</strain>
    </source>
</reference>
<evidence type="ECO:0000313" key="2">
    <source>
        <dbReference type="Proteomes" id="UP001226651"/>
    </source>
</evidence>
<evidence type="ECO:0000313" key="1">
    <source>
        <dbReference type="EMBL" id="WIV90088.1"/>
    </source>
</evidence>
<accession>A0ABY8YD02</accession>
<gene>
    <name evidence="1" type="ORF">QQS39_08820</name>
</gene>
<sequence>MTYQEYAKKVADDLSSNISNYKEIISKAEQKINQSNISEQSKNKFWLELCKQFKLNNEPECDYSKLHAISESQGADELSKIIAKAKSAIAQKTNKK</sequence>
<dbReference type="EMBL" id="CP127389">
    <property type="protein sequence ID" value="WIV90088.1"/>
    <property type="molecule type" value="Genomic_DNA"/>
</dbReference>